<evidence type="ECO:0000256" key="4">
    <source>
        <dbReference type="ARBA" id="ARBA00022967"/>
    </source>
</evidence>
<dbReference type="PANTHER" id="PTHR42794:SF1">
    <property type="entry name" value="HEMIN IMPORT ATP-BINDING PROTEIN HMUV"/>
    <property type="match status" value="1"/>
</dbReference>
<keyword evidence="8" id="KW-1185">Reference proteome</keyword>
<keyword evidence="1" id="KW-0813">Transport</keyword>
<keyword evidence="3 7" id="KW-0067">ATP-binding</keyword>
<feature type="domain" description="ABC transporter" evidence="6">
    <location>
        <begin position="2"/>
        <end position="240"/>
    </location>
</feature>
<dbReference type="EMBL" id="CP049056">
    <property type="protein sequence ID" value="QIE55628.1"/>
    <property type="molecule type" value="Genomic_DNA"/>
</dbReference>
<evidence type="ECO:0000256" key="5">
    <source>
        <dbReference type="ARBA" id="ARBA00037066"/>
    </source>
</evidence>
<proteinExistence type="predicted"/>
<dbReference type="Gene3D" id="3.40.50.300">
    <property type="entry name" value="P-loop containing nucleotide triphosphate hydrolases"/>
    <property type="match status" value="1"/>
</dbReference>
<protein>
    <submittedName>
        <fullName evidence="7">ATP-binding cassette domain-containing protein</fullName>
    </submittedName>
</protein>
<name>A0A7L5BXQ8_9RHOB</name>
<dbReference type="RefSeq" id="WP_165097804.1">
    <property type="nucleotide sequence ID" value="NZ_CP049056.1"/>
</dbReference>
<dbReference type="AlphaFoldDB" id="A0A7L5BXQ8"/>
<comment type="function">
    <text evidence="5">Part of the ABC transporter complex HmuTUV involved in hemin import. Responsible for energy coupling to the transport system.</text>
</comment>
<keyword evidence="2" id="KW-0547">Nucleotide-binding</keyword>
<reference evidence="7 8" key="1">
    <citation type="submission" date="2020-02" db="EMBL/GenBank/DDBJ databases">
        <title>complete genome sequence of Rhodobacteraceae bacterium.</title>
        <authorList>
            <person name="Park J."/>
            <person name="Kim Y.-S."/>
            <person name="Kim K.-H."/>
        </authorList>
    </citation>
    <scope>NUCLEOTIDE SEQUENCE [LARGE SCALE GENOMIC DNA]</scope>
    <source>
        <strain evidence="7 8">RR4-56</strain>
    </source>
</reference>
<dbReference type="GO" id="GO:0005524">
    <property type="term" value="F:ATP binding"/>
    <property type="evidence" value="ECO:0007669"/>
    <property type="project" value="UniProtKB-KW"/>
</dbReference>
<dbReference type="InterPro" id="IPR003593">
    <property type="entry name" value="AAA+_ATPase"/>
</dbReference>
<dbReference type="Pfam" id="PF00005">
    <property type="entry name" value="ABC_tran"/>
    <property type="match status" value="1"/>
</dbReference>
<dbReference type="PANTHER" id="PTHR42794">
    <property type="entry name" value="HEMIN IMPORT ATP-BINDING PROTEIN HMUV"/>
    <property type="match status" value="1"/>
</dbReference>
<keyword evidence="4" id="KW-1278">Translocase</keyword>
<evidence type="ECO:0000256" key="3">
    <source>
        <dbReference type="ARBA" id="ARBA00022840"/>
    </source>
</evidence>
<dbReference type="GO" id="GO:0016887">
    <property type="term" value="F:ATP hydrolysis activity"/>
    <property type="evidence" value="ECO:0007669"/>
    <property type="project" value="InterPro"/>
</dbReference>
<organism evidence="7 8">
    <name type="scientific">Pikeienuella piscinae</name>
    <dbReference type="NCBI Taxonomy" id="2748098"/>
    <lineage>
        <taxon>Bacteria</taxon>
        <taxon>Pseudomonadati</taxon>
        <taxon>Pseudomonadota</taxon>
        <taxon>Alphaproteobacteria</taxon>
        <taxon>Rhodobacterales</taxon>
        <taxon>Paracoccaceae</taxon>
        <taxon>Pikeienuella</taxon>
    </lineage>
</organism>
<dbReference type="InterPro" id="IPR003439">
    <property type="entry name" value="ABC_transporter-like_ATP-bd"/>
</dbReference>
<sequence>MLEARGISVAFGRRRAVVAADLDVGAGELVALCGPNGSGKSTLIGALAGDIAPGAGEAVIGGEDVRALSAAHLALRRAALEQNPSLAAPFSVFALAGLAIPLAIPPAEAVEIVRRALDSVGLADRASDGVAALSGGQQRRAHLARALAQLDAGRRAGFGRALLLDEPTAGLDFSHQIGAMRAARVAADEGAAVLVALHDLSLAAAFADRIVLMQAGRVVADEAPRGALAPDRLSDVYETPMRLFDSPDGALCVAPVYPGTPPLRGNATEGVY</sequence>
<dbReference type="SUPFAM" id="SSF52540">
    <property type="entry name" value="P-loop containing nucleoside triphosphate hydrolases"/>
    <property type="match status" value="1"/>
</dbReference>
<evidence type="ECO:0000313" key="7">
    <source>
        <dbReference type="EMBL" id="QIE55628.1"/>
    </source>
</evidence>
<evidence type="ECO:0000256" key="2">
    <source>
        <dbReference type="ARBA" id="ARBA00022741"/>
    </source>
</evidence>
<evidence type="ECO:0000259" key="6">
    <source>
        <dbReference type="PROSITE" id="PS50893"/>
    </source>
</evidence>
<evidence type="ECO:0000256" key="1">
    <source>
        <dbReference type="ARBA" id="ARBA00022448"/>
    </source>
</evidence>
<evidence type="ECO:0000313" key="8">
    <source>
        <dbReference type="Proteomes" id="UP000503336"/>
    </source>
</evidence>
<dbReference type="SMART" id="SM00382">
    <property type="entry name" value="AAA"/>
    <property type="match status" value="1"/>
</dbReference>
<dbReference type="PROSITE" id="PS50893">
    <property type="entry name" value="ABC_TRANSPORTER_2"/>
    <property type="match status" value="1"/>
</dbReference>
<gene>
    <name evidence="7" type="ORF">G5B40_09295</name>
</gene>
<dbReference type="InterPro" id="IPR027417">
    <property type="entry name" value="P-loop_NTPase"/>
</dbReference>
<dbReference type="Proteomes" id="UP000503336">
    <property type="component" value="Chromosome"/>
</dbReference>
<accession>A0A7L5BXQ8</accession>
<dbReference type="KEGG" id="hdh:G5B40_09295"/>